<keyword evidence="5" id="KW-0067">ATP-binding</keyword>
<dbReference type="GO" id="GO:0004674">
    <property type="term" value="F:protein serine/threonine kinase activity"/>
    <property type="evidence" value="ECO:0007669"/>
    <property type="project" value="UniProtKB-KW"/>
</dbReference>
<evidence type="ECO:0000256" key="1">
    <source>
        <dbReference type="ARBA" id="ARBA00022527"/>
    </source>
</evidence>
<dbReference type="PANTHER" id="PTHR11584">
    <property type="entry name" value="SERINE/THREONINE PROTEIN KINASE"/>
    <property type="match status" value="1"/>
</dbReference>
<keyword evidence="3" id="KW-0547">Nucleotide-binding</keyword>
<evidence type="ECO:0000259" key="6">
    <source>
        <dbReference type="PROSITE" id="PS50011"/>
    </source>
</evidence>
<evidence type="ECO:0000256" key="3">
    <source>
        <dbReference type="ARBA" id="ARBA00022741"/>
    </source>
</evidence>
<dbReference type="GO" id="GO:0005524">
    <property type="term" value="F:ATP binding"/>
    <property type="evidence" value="ECO:0007669"/>
    <property type="project" value="UniProtKB-KW"/>
</dbReference>
<organism evidence="7 8">
    <name type="scientific">Pristionchus entomophagus</name>
    <dbReference type="NCBI Taxonomy" id="358040"/>
    <lineage>
        <taxon>Eukaryota</taxon>
        <taxon>Metazoa</taxon>
        <taxon>Ecdysozoa</taxon>
        <taxon>Nematoda</taxon>
        <taxon>Chromadorea</taxon>
        <taxon>Rhabditida</taxon>
        <taxon>Rhabditina</taxon>
        <taxon>Diplogasteromorpha</taxon>
        <taxon>Diplogasteroidea</taxon>
        <taxon>Neodiplogasteridae</taxon>
        <taxon>Pristionchus</taxon>
    </lineage>
</organism>
<dbReference type="SMART" id="SM00220">
    <property type="entry name" value="S_TKc"/>
    <property type="match status" value="1"/>
</dbReference>
<dbReference type="Pfam" id="PF00069">
    <property type="entry name" value="Pkinase"/>
    <property type="match status" value="1"/>
</dbReference>
<dbReference type="InterPro" id="IPR000719">
    <property type="entry name" value="Prot_kinase_dom"/>
</dbReference>
<evidence type="ECO:0000256" key="4">
    <source>
        <dbReference type="ARBA" id="ARBA00022777"/>
    </source>
</evidence>
<dbReference type="Gene3D" id="1.10.510.10">
    <property type="entry name" value="Transferase(Phosphotransferase) domain 1"/>
    <property type="match status" value="1"/>
</dbReference>
<evidence type="ECO:0000256" key="5">
    <source>
        <dbReference type="ARBA" id="ARBA00022840"/>
    </source>
</evidence>
<gene>
    <name evidence="7" type="ORF">PENTCL1PPCAC_9226</name>
</gene>
<accession>A0AAV5T5T8</accession>
<feature type="non-terminal residue" evidence="7">
    <location>
        <position position="206"/>
    </location>
</feature>
<keyword evidence="1" id="KW-0723">Serine/threonine-protein kinase</keyword>
<dbReference type="SUPFAM" id="SSF56112">
    <property type="entry name" value="Protein kinase-like (PK-like)"/>
    <property type="match status" value="1"/>
</dbReference>
<dbReference type="AlphaFoldDB" id="A0AAV5T5T8"/>
<dbReference type="PROSITE" id="PS00108">
    <property type="entry name" value="PROTEIN_KINASE_ST"/>
    <property type="match status" value="1"/>
</dbReference>
<evidence type="ECO:0000313" key="8">
    <source>
        <dbReference type="Proteomes" id="UP001432027"/>
    </source>
</evidence>
<evidence type="ECO:0000313" key="7">
    <source>
        <dbReference type="EMBL" id="GMS87051.1"/>
    </source>
</evidence>
<comment type="caution">
    <text evidence="7">The sequence shown here is derived from an EMBL/GenBank/DDBJ whole genome shotgun (WGS) entry which is preliminary data.</text>
</comment>
<dbReference type="InterPro" id="IPR011009">
    <property type="entry name" value="Kinase-like_dom_sf"/>
</dbReference>
<protein>
    <recommendedName>
        <fullName evidence="6">Protein kinase domain-containing protein</fullName>
    </recommendedName>
</protein>
<keyword evidence="8" id="KW-1185">Reference proteome</keyword>
<reference evidence="7" key="1">
    <citation type="submission" date="2023-10" db="EMBL/GenBank/DDBJ databases">
        <title>Genome assembly of Pristionchus species.</title>
        <authorList>
            <person name="Yoshida K."/>
            <person name="Sommer R.J."/>
        </authorList>
    </citation>
    <scope>NUCLEOTIDE SEQUENCE</scope>
    <source>
        <strain evidence="7">RS0144</strain>
    </source>
</reference>
<dbReference type="InterPro" id="IPR008271">
    <property type="entry name" value="Ser/Thr_kinase_AS"/>
</dbReference>
<evidence type="ECO:0000256" key="2">
    <source>
        <dbReference type="ARBA" id="ARBA00022679"/>
    </source>
</evidence>
<dbReference type="EMBL" id="BTSX01000002">
    <property type="protein sequence ID" value="GMS87051.1"/>
    <property type="molecule type" value="Genomic_DNA"/>
</dbReference>
<name>A0AAV5T5T8_9BILA</name>
<dbReference type="PANTHER" id="PTHR11584:SF369">
    <property type="entry name" value="MITOGEN-ACTIVATED PROTEIN KINASE KINASE KINASE 19-RELATED"/>
    <property type="match status" value="1"/>
</dbReference>
<sequence>LNYSFTCVHDNKQAMVMEYVDRNLRQHLDSVGMLNKQSFLEIAGGIADGLAYIHDLNMVHRDIKTDNILVHLSMTGKSVPKICDFGIARDVPEQWTRMRIIGSYPYMAPELLVPERPAMTTRGDDDAVEERWKQLAKLEPRIDTWSFGCVAWEILTGLVPFGGCYQVTLPTMVARGQMSLPLPPQTSVESLQNMLKRCLQTKPENR</sequence>
<keyword evidence="4" id="KW-0418">Kinase</keyword>
<feature type="non-terminal residue" evidence="7">
    <location>
        <position position="1"/>
    </location>
</feature>
<feature type="domain" description="Protein kinase" evidence="6">
    <location>
        <begin position="1"/>
        <end position="206"/>
    </location>
</feature>
<dbReference type="PROSITE" id="PS50011">
    <property type="entry name" value="PROTEIN_KINASE_DOM"/>
    <property type="match status" value="1"/>
</dbReference>
<dbReference type="Proteomes" id="UP001432027">
    <property type="component" value="Unassembled WGS sequence"/>
</dbReference>
<keyword evidence="2" id="KW-0808">Transferase</keyword>
<proteinExistence type="predicted"/>